<dbReference type="PANTHER" id="PTHR38761:SF1">
    <property type="entry name" value="GLUTAMATE--CYSTEINE LIGASE"/>
    <property type="match status" value="1"/>
</dbReference>
<dbReference type="Proteomes" id="UP000051155">
    <property type="component" value="Unassembled WGS sequence"/>
</dbReference>
<evidence type="ECO:0000313" key="1">
    <source>
        <dbReference type="EMBL" id="KRL39099.1"/>
    </source>
</evidence>
<organism evidence="1 2">
    <name type="scientific">Liquorilactobacillus uvarum DSM 19971</name>
    <dbReference type="NCBI Taxonomy" id="1423812"/>
    <lineage>
        <taxon>Bacteria</taxon>
        <taxon>Bacillati</taxon>
        <taxon>Bacillota</taxon>
        <taxon>Bacilli</taxon>
        <taxon>Lactobacillales</taxon>
        <taxon>Lactobacillaceae</taxon>
        <taxon>Liquorilactobacillus</taxon>
    </lineage>
</organism>
<protein>
    <submittedName>
        <fullName evidence="1">Bifunctional glutamate--cysteine ligase glutathione synthetase</fullName>
    </submittedName>
</protein>
<dbReference type="GO" id="GO:0005829">
    <property type="term" value="C:cytosol"/>
    <property type="evidence" value="ECO:0007669"/>
    <property type="project" value="TreeGrafter"/>
</dbReference>
<reference evidence="1 2" key="1">
    <citation type="journal article" date="2015" name="Genome Announc.">
        <title>Expanding the biotechnology potential of lactobacilli through comparative genomics of 213 strains and associated genera.</title>
        <authorList>
            <person name="Sun Z."/>
            <person name="Harris H.M."/>
            <person name="McCann A."/>
            <person name="Guo C."/>
            <person name="Argimon S."/>
            <person name="Zhang W."/>
            <person name="Yang X."/>
            <person name="Jeffery I.B."/>
            <person name="Cooney J.C."/>
            <person name="Kagawa T.F."/>
            <person name="Liu W."/>
            <person name="Song Y."/>
            <person name="Salvetti E."/>
            <person name="Wrobel A."/>
            <person name="Rasinkangas P."/>
            <person name="Parkhill J."/>
            <person name="Rea M.C."/>
            <person name="O'Sullivan O."/>
            <person name="Ritari J."/>
            <person name="Douillard F.P."/>
            <person name="Paul Ross R."/>
            <person name="Yang R."/>
            <person name="Briner A.E."/>
            <person name="Felis G.E."/>
            <person name="de Vos W.M."/>
            <person name="Barrangou R."/>
            <person name="Klaenhammer T.R."/>
            <person name="Caufield P.W."/>
            <person name="Cui Y."/>
            <person name="Zhang H."/>
            <person name="O'Toole P.W."/>
        </authorList>
    </citation>
    <scope>NUCLEOTIDE SEQUENCE [LARGE SCALE GENOMIC DNA]</scope>
    <source>
        <strain evidence="1 2">DSM 19971</strain>
    </source>
</reference>
<dbReference type="PATRIC" id="fig|1423812.3.peg.143"/>
<keyword evidence="2" id="KW-1185">Reference proteome</keyword>
<evidence type="ECO:0000313" key="2">
    <source>
        <dbReference type="Proteomes" id="UP000051155"/>
    </source>
</evidence>
<dbReference type="SUPFAM" id="SSF55931">
    <property type="entry name" value="Glutamine synthetase/guanido kinase"/>
    <property type="match status" value="1"/>
</dbReference>
<dbReference type="SUPFAM" id="SSF56059">
    <property type="entry name" value="Glutathione synthetase ATP-binding domain-like"/>
    <property type="match status" value="1"/>
</dbReference>
<gene>
    <name evidence="1" type="ORF">FD20_GL000141</name>
</gene>
<dbReference type="OrthoDB" id="9803907at2"/>
<dbReference type="Gene3D" id="3.30.590.20">
    <property type="match status" value="1"/>
</dbReference>
<dbReference type="PANTHER" id="PTHR38761">
    <property type="entry name" value="GLUTAMATE--CYSTEINE LIGASE"/>
    <property type="match status" value="1"/>
</dbReference>
<dbReference type="RefSeq" id="WP_057735580.1">
    <property type="nucleotide sequence ID" value="NZ_AZEG01000001.1"/>
</dbReference>
<sequence length="704" mass="78365">MVELDEIGRQIVKNNYTAAFKAIGWQVDRSWKVSSSFSEGNIDKEKLGNIEKSDYFEFSEANDTVCLSSSKWSSKKTLREEMMLNQYLLQKNIGFRDVLWPLSIVKKWAEPNCSGGLKIRIQLPEDLLIGLYKNKFKQLKIDYIFFRNQVYMKMLQQFASHRWLLTYLTGATPFEGTATKPVRSQSECYAPTITSLADSVLYHSLKDYLKSDYCKQAELVDGVKVGSSLDAENEMLEKGIHYLEITHLDLDPFSTLGISNEIMDLLEAMAAFFIATPGIRNEDLQKILKGKRQLDQQIACENPFAISKCQVQARQFINKLSRFVSEAGLSELENSLNKIAVLCSSPTETPSTKLLRGQGSEKIDASALRLALDIKKKNINALAGIVGKLDSNSRLVLCSAFKLGESFSIVSLPDKLIKVGDTMLEAGIQTEKNSGIMQKLWANRELSKEIVAAAGYDIPTGWIISSIAEAKNVYQEVQGLLIAIKSSHLPGVCVFRVPPTRGAFLQTVKKYLTPEYPCIVEQVVVGSNYTALIVGGKVISLVERIPQNVVGDGRSSIEQLIQNKRAKRESLQSNFEFGKFQAATLAEQGRTSKDILPRGVQLYLRYDASAGTGADYFEVLTETNHSCLGKIEQLAKILKMNDGGLDVIISNIYQTPNGEENQFVFLNAHATPCFSEHELTLLGKTQHPADCIVKNAIGSNEHTK</sequence>
<dbReference type="AlphaFoldDB" id="A0A0R1QDI8"/>
<keyword evidence="1" id="KW-0436">Ligase</keyword>
<dbReference type="GO" id="GO:0006750">
    <property type="term" value="P:glutathione biosynthetic process"/>
    <property type="evidence" value="ECO:0007669"/>
    <property type="project" value="InterPro"/>
</dbReference>
<dbReference type="InterPro" id="IPR006334">
    <property type="entry name" value="Glut_cys_ligase"/>
</dbReference>
<dbReference type="STRING" id="1423812.FD20_GL000141"/>
<dbReference type="EMBL" id="AZEG01000001">
    <property type="protein sequence ID" value="KRL39099.1"/>
    <property type="molecule type" value="Genomic_DNA"/>
</dbReference>
<accession>A0A0R1QDI8</accession>
<dbReference type="GO" id="GO:0046872">
    <property type="term" value="F:metal ion binding"/>
    <property type="evidence" value="ECO:0007669"/>
    <property type="project" value="TreeGrafter"/>
</dbReference>
<proteinExistence type="predicted"/>
<dbReference type="InterPro" id="IPR014746">
    <property type="entry name" value="Gln_synth/guanido_kin_cat_dom"/>
</dbReference>
<dbReference type="GO" id="GO:0004357">
    <property type="term" value="F:glutamate-cysteine ligase activity"/>
    <property type="evidence" value="ECO:0007669"/>
    <property type="project" value="InterPro"/>
</dbReference>
<name>A0A0R1QDI8_9LACO</name>
<comment type="caution">
    <text evidence="1">The sequence shown here is derived from an EMBL/GenBank/DDBJ whole genome shotgun (WGS) entry which is preliminary data.</text>
</comment>